<dbReference type="KEGG" id="abut:Ami103574_08160"/>
<evidence type="ECO:0000313" key="1">
    <source>
        <dbReference type="EMBL" id="QIB70722.1"/>
    </source>
</evidence>
<gene>
    <name evidence="1" type="ORF">Ami103574_08160</name>
</gene>
<keyword evidence="2" id="KW-1185">Reference proteome</keyword>
<proteinExistence type="predicted"/>
<reference evidence="1 2" key="1">
    <citation type="submission" date="2020-02" db="EMBL/GenBank/DDBJ databases">
        <authorList>
            <person name="Kim Y.B."/>
            <person name="Roh S.W."/>
        </authorList>
    </citation>
    <scope>NUCLEOTIDE SEQUENCE [LARGE SCALE GENOMIC DNA]</scope>
    <source>
        <strain evidence="1 2">DSM 103574</strain>
    </source>
</reference>
<accession>A0A858BZ54</accession>
<dbReference type="AlphaFoldDB" id="A0A858BZ54"/>
<name>A0A858BZ54_9FIRM</name>
<dbReference type="EMBL" id="CP048649">
    <property type="protein sequence ID" value="QIB70722.1"/>
    <property type="molecule type" value="Genomic_DNA"/>
</dbReference>
<organism evidence="1 2">
    <name type="scientific">Aminipila butyrica</name>
    <dbReference type="NCBI Taxonomy" id="433296"/>
    <lineage>
        <taxon>Bacteria</taxon>
        <taxon>Bacillati</taxon>
        <taxon>Bacillota</taxon>
        <taxon>Clostridia</taxon>
        <taxon>Peptostreptococcales</taxon>
        <taxon>Anaerovoracaceae</taxon>
        <taxon>Aminipila</taxon>
    </lineage>
</organism>
<sequence length="286" mass="31327">MPTIKPQTQLTIKKSSDIINYYSLGIQPSKTVLWTPESQKSIYLTSVQLSAPLAVSILLSDNDTNFISLKITQPFSTVSQSFSSAFKLATGHSLMLNTSDEEISCNTYGAVTATQVAYNSKSDFTNVNNAIGLSNGTLASLSSALLVQTGGRLVLGYSMLPTQYKYLEIKQVTIKYYCRLNLTLAVGVSSMILYWRPNSQADWIKLQEISLSILGSVNYLTNPIEYDITDRVRAASDPWEVINNLQTSFVGTHTGLGVGNTIQLDAIEIKICMAGKNQITVFGYEA</sequence>
<evidence type="ECO:0000313" key="2">
    <source>
        <dbReference type="Proteomes" id="UP000466848"/>
    </source>
</evidence>
<protein>
    <submittedName>
        <fullName evidence="1">Uncharacterized protein</fullName>
    </submittedName>
</protein>
<dbReference type="Proteomes" id="UP000466848">
    <property type="component" value="Chromosome"/>
</dbReference>